<evidence type="ECO:0000313" key="11">
    <source>
        <dbReference type="EMBL" id="MEQ2294565.1"/>
    </source>
</evidence>
<dbReference type="Gene3D" id="3.30.160.60">
    <property type="entry name" value="Classic Zinc Finger"/>
    <property type="match status" value="9"/>
</dbReference>
<dbReference type="Pfam" id="PF05485">
    <property type="entry name" value="THAP"/>
    <property type="match status" value="2"/>
</dbReference>
<feature type="region of interest" description="Disordered" evidence="8">
    <location>
        <begin position="712"/>
        <end position="755"/>
    </location>
</feature>
<keyword evidence="4" id="KW-0862">Zinc</keyword>
<feature type="compositionally biased region" description="Acidic residues" evidence="8">
    <location>
        <begin position="714"/>
        <end position="746"/>
    </location>
</feature>
<gene>
    <name evidence="11" type="ORF">AMECASPLE_005240</name>
</gene>
<evidence type="ECO:0000256" key="1">
    <source>
        <dbReference type="ARBA" id="ARBA00022723"/>
    </source>
</evidence>
<evidence type="ECO:0000259" key="10">
    <source>
        <dbReference type="PROSITE" id="PS50950"/>
    </source>
</evidence>
<proteinExistence type="predicted"/>
<dbReference type="SMART" id="SM00980">
    <property type="entry name" value="THAP"/>
    <property type="match status" value="2"/>
</dbReference>
<comment type="caution">
    <text evidence="11">The sequence shown here is derived from an EMBL/GenBank/DDBJ whole genome shotgun (WGS) entry which is preliminary data.</text>
</comment>
<dbReference type="SMART" id="SM00355">
    <property type="entry name" value="ZnF_C2H2"/>
    <property type="match status" value="12"/>
</dbReference>
<feature type="compositionally biased region" description="Basic residues" evidence="8">
    <location>
        <begin position="1005"/>
        <end position="1022"/>
    </location>
</feature>
<reference evidence="11 12" key="1">
    <citation type="submission" date="2021-06" db="EMBL/GenBank/DDBJ databases">
        <authorList>
            <person name="Palmer J.M."/>
        </authorList>
    </citation>
    <scope>NUCLEOTIDE SEQUENCE [LARGE SCALE GENOMIC DNA]</scope>
    <source>
        <strain evidence="11 12">AS_MEX2019</strain>
        <tissue evidence="11">Muscle</tissue>
    </source>
</reference>
<dbReference type="InterPro" id="IPR036236">
    <property type="entry name" value="Znf_C2H2_sf"/>
</dbReference>
<dbReference type="EMBL" id="JAHRIP010037856">
    <property type="protein sequence ID" value="MEQ2294565.1"/>
    <property type="molecule type" value="Genomic_DNA"/>
</dbReference>
<feature type="domain" description="C2H2-type" evidence="9">
    <location>
        <begin position="907"/>
        <end position="934"/>
    </location>
</feature>
<feature type="region of interest" description="Disordered" evidence="8">
    <location>
        <begin position="1005"/>
        <end position="1131"/>
    </location>
</feature>
<evidence type="ECO:0000313" key="12">
    <source>
        <dbReference type="Proteomes" id="UP001469553"/>
    </source>
</evidence>
<dbReference type="InterPro" id="IPR013087">
    <property type="entry name" value="Znf_C2H2_type"/>
</dbReference>
<feature type="domain" description="C2H2-type" evidence="9">
    <location>
        <begin position="191"/>
        <end position="218"/>
    </location>
</feature>
<feature type="domain" description="C2H2-type" evidence="9">
    <location>
        <begin position="332"/>
        <end position="363"/>
    </location>
</feature>
<evidence type="ECO:0000256" key="5">
    <source>
        <dbReference type="ARBA" id="ARBA00023125"/>
    </source>
</evidence>
<feature type="domain" description="C2H2-type" evidence="9">
    <location>
        <begin position="851"/>
        <end position="878"/>
    </location>
</feature>
<feature type="domain" description="THAP-type" evidence="10">
    <location>
        <begin position="1"/>
        <end position="79"/>
    </location>
</feature>
<feature type="region of interest" description="Disordered" evidence="8">
    <location>
        <begin position="961"/>
        <end position="990"/>
    </location>
</feature>
<dbReference type="Pfam" id="PF00096">
    <property type="entry name" value="zf-C2H2"/>
    <property type="match status" value="4"/>
</dbReference>
<feature type="domain" description="C2H2-type" evidence="9">
    <location>
        <begin position="935"/>
        <end position="963"/>
    </location>
</feature>
<feature type="compositionally biased region" description="Polar residues" evidence="8">
    <location>
        <begin position="370"/>
        <end position="381"/>
    </location>
</feature>
<evidence type="ECO:0000259" key="9">
    <source>
        <dbReference type="PROSITE" id="PS50157"/>
    </source>
</evidence>
<name>A0ABV0YL52_9TELE</name>
<evidence type="ECO:0000256" key="2">
    <source>
        <dbReference type="ARBA" id="ARBA00022737"/>
    </source>
</evidence>
<feature type="domain" description="C2H2-type" evidence="9">
    <location>
        <begin position="276"/>
        <end position="303"/>
    </location>
</feature>
<evidence type="ECO:0000256" key="4">
    <source>
        <dbReference type="ARBA" id="ARBA00022833"/>
    </source>
</evidence>
<keyword evidence="3 6" id="KW-0863">Zinc-finger</keyword>
<evidence type="ECO:0000256" key="7">
    <source>
        <dbReference type="PROSITE-ProRule" id="PRU00309"/>
    </source>
</evidence>
<sequence>MCSVAGCDSSRRSAQRFKLPEDPEERLEWVMFIAKVNKQRFKESSWTDISVCSEHFTEDGLVNVADRVQLKPGAVPSLFLNVGTEESSGSEAATEDETSSSITEVPESVAVIESVESSDLGEMDSDEDWKPAQDVFPVKLFPAKLNDDSVDPFDFCDFLSLTPIHSQLCTDCGRFFDRRKPHTCEHKMKPYSCYICGKRCVNEVALNFHSRIHNENYEFRCKFCYITFKLKAGKFAHEQIHITQGKPYKCPDCSETFATNKERRIHLEDHRGTIELKCRFCGLEFFRAPSIQRHLLVHTGAKPYKCSVCQRGFNQSNHLKSHMRLHTGERPYKCQHCDKCFNHNVSLKNHIQRYHPAHSGPEQQKDTEGNQKSGTNISQPNGFRKSTKQDLDSEEEEQDTDDDDDDDDDDAEITDDETQMERFYRPKTQRGTDLLRRKHGALVTSAKQARAFFCRVRGDDTLGKRESTAQRFILPEDPEKRLEWVQFLFEVNGQRLKESSWTDITVCSEHFTRNSFLTAAGTALLKFDAVPSVYQPDEPKQDTILPKDTACKHDQLKTCHSPTPGSSALNKEEYSTLISVPASPASSEVSESSVSDYCKMLHKIENLDIIKEKVNLLQMNKRYAVSERQLLQLFSAKCPLCQSKVKTEKVVRGVLLVLNQQCLQCDYSKQWKNLNNKSITEASDDHQTECMEISLETVSTDGKTVGITDIVQSVDEESDRTEETDESSDLGEVGDSDDNWEPEDEPFSLKSEEESSCEEASEVALLKHRELCTDCGMFFEIQKPHTCEYKMKPFPCNICGKRCVSEHALTVHSRVHNINYQHPCKYCHVGFKTKMDKITHEQTHLTQKSPYKCSDCSETFATHKERKDHLESHTEQRQLKCPICGIKFFSALALQRHSMVHTGEKPFKCSVCQRGFNQSGHLKSHMRLHTGERPYKCQHCNKCFNHNVSLKSHVQRCHTASGHQQKSARPRGCVDGDPLDDGGTDSRIGNVDEDQAAVKEVSIKRSKFKKKTTGRPIGRPKKNLTGTVIKDEKGPGQGINTKTAKVRKRKPRRRKFSSEESEEEMSKSEESFDFKEEDQLQQNEKEKSRQKAKDSEFEPTEIKKRRVSNNNVCKNSRSPRGRQRKKSVEEI</sequence>
<dbReference type="Proteomes" id="UP001469553">
    <property type="component" value="Unassembled WGS sequence"/>
</dbReference>
<feature type="region of interest" description="Disordered" evidence="8">
    <location>
        <begin position="355"/>
        <end position="431"/>
    </location>
</feature>
<feature type="compositionally biased region" description="Acidic residues" evidence="8">
    <location>
        <begin position="392"/>
        <end position="418"/>
    </location>
</feature>
<keyword evidence="2" id="KW-0677">Repeat</keyword>
<keyword evidence="12" id="KW-1185">Reference proteome</keyword>
<organism evidence="11 12">
    <name type="scientific">Ameca splendens</name>
    <dbReference type="NCBI Taxonomy" id="208324"/>
    <lineage>
        <taxon>Eukaryota</taxon>
        <taxon>Metazoa</taxon>
        <taxon>Chordata</taxon>
        <taxon>Craniata</taxon>
        <taxon>Vertebrata</taxon>
        <taxon>Euteleostomi</taxon>
        <taxon>Actinopterygii</taxon>
        <taxon>Neopterygii</taxon>
        <taxon>Teleostei</taxon>
        <taxon>Neoteleostei</taxon>
        <taxon>Acanthomorphata</taxon>
        <taxon>Ovalentaria</taxon>
        <taxon>Atherinomorphae</taxon>
        <taxon>Cyprinodontiformes</taxon>
        <taxon>Goodeidae</taxon>
        <taxon>Ameca</taxon>
    </lineage>
</organism>
<evidence type="ECO:0000256" key="3">
    <source>
        <dbReference type="ARBA" id="ARBA00022771"/>
    </source>
</evidence>
<dbReference type="InterPro" id="IPR006612">
    <property type="entry name" value="THAP_Znf"/>
</dbReference>
<accession>A0ABV0YL52</accession>
<dbReference type="SUPFAM" id="SSF57667">
    <property type="entry name" value="beta-beta-alpha zinc fingers"/>
    <property type="match status" value="7"/>
</dbReference>
<keyword evidence="5 7" id="KW-0238">DNA-binding</keyword>
<feature type="domain" description="C2H2-type" evidence="9">
    <location>
        <begin position="879"/>
        <end position="906"/>
    </location>
</feature>
<dbReference type="PROSITE" id="PS00028">
    <property type="entry name" value="ZINC_FINGER_C2H2_1"/>
    <property type="match status" value="12"/>
</dbReference>
<feature type="domain" description="C2H2-type" evidence="9">
    <location>
        <begin position="794"/>
        <end position="816"/>
    </location>
</feature>
<dbReference type="PANTHER" id="PTHR24379:SF121">
    <property type="entry name" value="C2H2-TYPE DOMAIN-CONTAINING PROTEIN"/>
    <property type="match status" value="1"/>
</dbReference>
<dbReference type="SMART" id="SM00692">
    <property type="entry name" value="DM3"/>
    <property type="match status" value="2"/>
</dbReference>
<feature type="compositionally biased region" description="Basic and acidic residues" evidence="8">
    <location>
        <begin position="1064"/>
        <end position="1102"/>
    </location>
</feature>
<evidence type="ECO:0000256" key="8">
    <source>
        <dbReference type="SAM" id="MobiDB-lite"/>
    </source>
</evidence>
<protein>
    <submittedName>
        <fullName evidence="11">Uncharacterized protein</fullName>
    </submittedName>
</protein>
<dbReference type="SUPFAM" id="SSF57716">
    <property type="entry name" value="Glucocorticoid receptor-like (DNA-binding domain)"/>
    <property type="match status" value="2"/>
</dbReference>
<evidence type="ECO:0000256" key="6">
    <source>
        <dbReference type="PROSITE-ProRule" id="PRU00042"/>
    </source>
</evidence>
<feature type="domain" description="THAP-type" evidence="10">
    <location>
        <begin position="450"/>
        <end position="534"/>
    </location>
</feature>
<dbReference type="PROSITE" id="PS50950">
    <property type="entry name" value="ZF_THAP"/>
    <property type="match status" value="2"/>
</dbReference>
<feature type="compositionally biased region" description="Basic residues" evidence="8">
    <location>
        <begin position="1044"/>
        <end position="1055"/>
    </location>
</feature>
<keyword evidence="1" id="KW-0479">Metal-binding</keyword>
<feature type="domain" description="C2H2-type" evidence="9">
    <location>
        <begin position="248"/>
        <end position="275"/>
    </location>
</feature>
<dbReference type="PROSITE" id="PS50157">
    <property type="entry name" value="ZINC_FINGER_C2H2_2"/>
    <property type="match status" value="10"/>
</dbReference>
<feature type="domain" description="C2H2-type" evidence="9">
    <location>
        <begin position="304"/>
        <end position="331"/>
    </location>
</feature>
<dbReference type="PANTHER" id="PTHR24379">
    <property type="entry name" value="KRAB AND ZINC FINGER DOMAIN-CONTAINING"/>
    <property type="match status" value="1"/>
</dbReference>